<sequence>MADWETQPIDTSNFDGTHDNISTVSTSAFTAREPEQISEILSENFNPAFVATRPGPGGTKLSYVEGWKVIEKANEIFNFDGWSSQIVKMETDFTESVEGKHSVGITCVIRVTLVSGTYHEDVGFGSATNERTLGAAIEKARKEASTDALKRALRLFGNSLGNCIYNKEYLRSAASAKVSSAPTRPISNYFTSKPSH</sequence>
<dbReference type="PANTHER" id="PTHR12132:SF1">
    <property type="entry name" value="DNA REPAIR PROTEIN RAD52 HOMOLOG"/>
    <property type="match status" value="1"/>
</dbReference>
<dbReference type="GO" id="GO:0005634">
    <property type="term" value="C:nucleus"/>
    <property type="evidence" value="ECO:0007669"/>
    <property type="project" value="TreeGrafter"/>
</dbReference>
<name>A0A137P4A6_CONC2</name>
<evidence type="ECO:0000256" key="2">
    <source>
        <dbReference type="ARBA" id="ARBA00022763"/>
    </source>
</evidence>
<dbReference type="GO" id="GO:0045002">
    <property type="term" value="P:double-strand break repair via single-strand annealing"/>
    <property type="evidence" value="ECO:0007669"/>
    <property type="project" value="TreeGrafter"/>
</dbReference>
<dbReference type="OMA" id="NEESRRY"/>
<dbReference type="PANTHER" id="PTHR12132">
    <property type="entry name" value="DNA REPAIR AND RECOMBINATION PROTEIN RAD52, RAD59"/>
    <property type="match status" value="1"/>
</dbReference>
<evidence type="ECO:0000256" key="4">
    <source>
        <dbReference type="ARBA" id="ARBA00023204"/>
    </source>
</evidence>
<evidence type="ECO:0000313" key="6">
    <source>
        <dbReference type="Proteomes" id="UP000070444"/>
    </source>
</evidence>
<dbReference type="GO" id="GO:0003697">
    <property type="term" value="F:single-stranded DNA binding"/>
    <property type="evidence" value="ECO:0007669"/>
    <property type="project" value="UniProtKB-ARBA"/>
</dbReference>
<dbReference type="InterPro" id="IPR007232">
    <property type="entry name" value="Rad52_Rad59_Rad22"/>
</dbReference>
<comment type="similarity">
    <text evidence="1">Belongs to the RAD52 family.</text>
</comment>
<dbReference type="GO" id="GO:0000724">
    <property type="term" value="P:double-strand break repair via homologous recombination"/>
    <property type="evidence" value="ECO:0007669"/>
    <property type="project" value="TreeGrafter"/>
</dbReference>
<reference evidence="5 6" key="1">
    <citation type="journal article" date="2015" name="Genome Biol. Evol.">
        <title>Phylogenomic analyses indicate that early fungi evolved digesting cell walls of algal ancestors of land plants.</title>
        <authorList>
            <person name="Chang Y."/>
            <person name="Wang S."/>
            <person name="Sekimoto S."/>
            <person name="Aerts A.L."/>
            <person name="Choi C."/>
            <person name="Clum A."/>
            <person name="LaButti K.M."/>
            <person name="Lindquist E.A."/>
            <person name="Yee Ngan C."/>
            <person name="Ohm R.A."/>
            <person name="Salamov A.A."/>
            <person name="Grigoriev I.V."/>
            <person name="Spatafora J.W."/>
            <person name="Berbee M.L."/>
        </authorList>
    </citation>
    <scope>NUCLEOTIDE SEQUENCE [LARGE SCALE GENOMIC DNA]</scope>
    <source>
        <strain evidence="5 6">NRRL 28638</strain>
    </source>
</reference>
<dbReference type="STRING" id="796925.A0A137P4A6"/>
<accession>A0A137P4A6</accession>
<dbReference type="SUPFAM" id="SSF54768">
    <property type="entry name" value="dsRNA-binding domain-like"/>
    <property type="match status" value="1"/>
</dbReference>
<dbReference type="InterPro" id="IPR042525">
    <property type="entry name" value="Rad52_Rad59_Rad22_sf"/>
</dbReference>
<keyword evidence="4" id="KW-0234">DNA repair</keyword>
<dbReference type="Proteomes" id="UP000070444">
    <property type="component" value="Unassembled WGS sequence"/>
</dbReference>
<organism evidence="5 6">
    <name type="scientific">Conidiobolus coronatus (strain ATCC 28846 / CBS 209.66 / NRRL 28638)</name>
    <name type="common">Delacroixia coronata</name>
    <dbReference type="NCBI Taxonomy" id="796925"/>
    <lineage>
        <taxon>Eukaryota</taxon>
        <taxon>Fungi</taxon>
        <taxon>Fungi incertae sedis</taxon>
        <taxon>Zoopagomycota</taxon>
        <taxon>Entomophthoromycotina</taxon>
        <taxon>Entomophthoromycetes</taxon>
        <taxon>Entomophthorales</taxon>
        <taxon>Ancylistaceae</taxon>
        <taxon>Conidiobolus</taxon>
    </lineage>
</organism>
<keyword evidence="6" id="KW-1185">Reference proteome</keyword>
<evidence type="ECO:0000313" key="5">
    <source>
        <dbReference type="EMBL" id="KXN69860.1"/>
    </source>
</evidence>
<keyword evidence="3" id="KW-0233">DNA recombination</keyword>
<evidence type="ECO:0000256" key="1">
    <source>
        <dbReference type="ARBA" id="ARBA00006638"/>
    </source>
</evidence>
<dbReference type="AlphaFoldDB" id="A0A137P4A6"/>
<gene>
    <name evidence="5" type="ORF">CONCODRAFT_79112</name>
</gene>
<dbReference type="OrthoDB" id="206565at2759"/>
<keyword evidence="2" id="KW-0227">DNA damage</keyword>
<dbReference type="GO" id="GO:0006312">
    <property type="term" value="P:mitotic recombination"/>
    <property type="evidence" value="ECO:0007669"/>
    <property type="project" value="TreeGrafter"/>
</dbReference>
<dbReference type="FunFam" id="3.30.390.80:FF:000001">
    <property type="entry name" value="DNA repair protein RAD52 homolog"/>
    <property type="match status" value="1"/>
</dbReference>
<dbReference type="EMBL" id="KQ964521">
    <property type="protein sequence ID" value="KXN69860.1"/>
    <property type="molecule type" value="Genomic_DNA"/>
</dbReference>
<dbReference type="InterPro" id="IPR041247">
    <property type="entry name" value="Rad52_fam"/>
</dbReference>
<evidence type="ECO:0000256" key="3">
    <source>
        <dbReference type="ARBA" id="ARBA00023172"/>
    </source>
</evidence>
<protein>
    <submittedName>
        <fullName evidence="5">DsRNA-binding domain-like protein</fullName>
    </submittedName>
</protein>
<dbReference type="Pfam" id="PF04098">
    <property type="entry name" value="Rad52_Rad22"/>
    <property type="match status" value="1"/>
</dbReference>
<proteinExistence type="inferred from homology"/>
<dbReference type="Gene3D" id="3.30.390.80">
    <property type="entry name" value="DNA repair protein Rad52/59/22"/>
    <property type="match status" value="1"/>
</dbReference>